<dbReference type="AlphaFoldDB" id="A0A553ZEP9"/>
<keyword evidence="1" id="KW-0472">Membrane</keyword>
<accession>A0A553ZEP9</accession>
<comment type="caution">
    <text evidence="2">The sequence shown here is derived from an EMBL/GenBank/DDBJ whole genome shotgun (WGS) entry which is preliminary data.</text>
</comment>
<reference evidence="2 3" key="1">
    <citation type="submission" date="2019-07" db="EMBL/GenBank/DDBJ databases">
        <title>Draft genome for Streptomyces benahoarensis MZ03-48.</title>
        <authorList>
            <person name="Gonzalez-Pimentel J.L."/>
        </authorList>
    </citation>
    <scope>NUCLEOTIDE SEQUENCE [LARGE SCALE GENOMIC DNA]</scope>
    <source>
        <strain evidence="2 3">MZ03-48</strain>
    </source>
</reference>
<sequence>MSSAPGATVGAGCLLACLGAAIAALVWAPRAALNIDGGFEGQSRDLSVLYVDLPLIALGGALVPSLVWALTARRVGRPWVAALAAGAAFALGLWGLMEWWTPRQHPGSGV</sequence>
<gene>
    <name evidence="2" type="ORF">FNZ23_14775</name>
</gene>
<keyword evidence="3" id="KW-1185">Reference proteome</keyword>
<dbReference type="EMBL" id="VKLS01000158">
    <property type="protein sequence ID" value="TSB39899.1"/>
    <property type="molecule type" value="Genomic_DNA"/>
</dbReference>
<evidence type="ECO:0000313" key="2">
    <source>
        <dbReference type="EMBL" id="TSB39899.1"/>
    </source>
</evidence>
<feature type="transmembrane region" description="Helical" evidence="1">
    <location>
        <begin position="47"/>
        <end position="67"/>
    </location>
</feature>
<organism evidence="2 3">
    <name type="scientific">Streptomyces benahoarensis</name>
    <dbReference type="NCBI Taxonomy" id="2595054"/>
    <lineage>
        <taxon>Bacteria</taxon>
        <taxon>Bacillati</taxon>
        <taxon>Actinomycetota</taxon>
        <taxon>Actinomycetes</taxon>
        <taxon>Kitasatosporales</taxon>
        <taxon>Streptomycetaceae</taxon>
        <taxon>Streptomyces</taxon>
    </lineage>
</organism>
<dbReference type="RefSeq" id="WP_143942928.1">
    <property type="nucleotide sequence ID" value="NZ_VKLS01000158.1"/>
</dbReference>
<evidence type="ECO:0000313" key="3">
    <source>
        <dbReference type="Proteomes" id="UP000320888"/>
    </source>
</evidence>
<name>A0A553ZEP9_9ACTN</name>
<dbReference type="OrthoDB" id="4242671at2"/>
<evidence type="ECO:0000256" key="1">
    <source>
        <dbReference type="SAM" id="Phobius"/>
    </source>
</evidence>
<keyword evidence="1" id="KW-1133">Transmembrane helix</keyword>
<keyword evidence="1" id="KW-0812">Transmembrane</keyword>
<dbReference type="Proteomes" id="UP000320888">
    <property type="component" value="Unassembled WGS sequence"/>
</dbReference>
<protein>
    <submittedName>
        <fullName evidence="2">Uncharacterized protein</fullName>
    </submittedName>
</protein>
<feature type="transmembrane region" description="Helical" evidence="1">
    <location>
        <begin position="79"/>
        <end position="97"/>
    </location>
</feature>
<proteinExistence type="predicted"/>